<reference evidence="17" key="1">
    <citation type="submission" date="2015-11" db="EMBL/GenBank/DDBJ databases">
        <title>Complete mitochondrial genome of Kishi velvet shrimp, Metapenaeopsis dalei (Rathbun, 1902) (Crustacea: Decapoda: Penaeidae) in Korea water.</title>
        <authorList>
            <person name="Kim G.R."/>
            <person name="Yoon T.-H."/>
            <person name="Kim H.-W."/>
        </authorList>
    </citation>
    <scope>NUCLEOTIDE SEQUENCE</scope>
</reference>
<keyword evidence="8" id="KW-1278">Translocase</keyword>
<evidence type="ECO:0000313" key="17">
    <source>
        <dbReference type="EMBL" id="AMD15648.1"/>
    </source>
</evidence>
<evidence type="ECO:0000256" key="4">
    <source>
        <dbReference type="ARBA" id="ARBA00021095"/>
    </source>
</evidence>
<comment type="catalytic activity">
    <reaction evidence="15">
        <text>a ubiquinone + NADH + 5 H(+)(in) = a ubiquinol + NAD(+) + 4 H(+)(out)</text>
        <dbReference type="Rhea" id="RHEA:29091"/>
        <dbReference type="Rhea" id="RHEA-COMP:9565"/>
        <dbReference type="Rhea" id="RHEA-COMP:9566"/>
        <dbReference type="ChEBI" id="CHEBI:15378"/>
        <dbReference type="ChEBI" id="CHEBI:16389"/>
        <dbReference type="ChEBI" id="CHEBI:17976"/>
        <dbReference type="ChEBI" id="CHEBI:57540"/>
        <dbReference type="ChEBI" id="CHEBI:57945"/>
        <dbReference type="EC" id="7.1.1.2"/>
    </reaction>
</comment>
<evidence type="ECO:0000256" key="9">
    <source>
        <dbReference type="ARBA" id="ARBA00022982"/>
    </source>
</evidence>
<keyword evidence="7 16" id="KW-0812">Transmembrane</keyword>
<dbReference type="PANTHER" id="PTHR11435:SF1">
    <property type="entry name" value="NADH-UBIQUINONE OXIDOREDUCTASE CHAIN 6"/>
    <property type="match status" value="1"/>
</dbReference>
<evidence type="ECO:0000256" key="7">
    <source>
        <dbReference type="ARBA" id="ARBA00022692"/>
    </source>
</evidence>
<feature type="transmembrane region" description="Helical" evidence="16">
    <location>
        <begin position="141"/>
        <end position="164"/>
    </location>
</feature>
<dbReference type="AlphaFoldDB" id="A0A125R7I1"/>
<sequence>MSLIIILSPLIFLFSIMFTRLLHPLAMGLMLLLQTVMICITSGLSINSFWFSYILFLIFLGGMLVLFMYVASLASNETFNFSSTMMMFILPALFISAVFMLVDPLSLNMSISISQSSVITDLSSSTPALLSSIYNNTTMNLTLFIVLYLLLTLIAVVKITNTFFGPLRLSS</sequence>
<dbReference type="GeneID" id="26896877"/>
<evidence type="ECO:0000256" key="3">
    <source>
        <dbReference type="ARBA" id="ARBA00012944"/>
    </source>
</evidence>
<evidence type="ECO:0000256" key="16">
    <source>
        <dbReference type="SAM" id="Phobius"/>
    </source>
</evidence>
<name>A0A125R7I1_9EUCA</name>
<dbReference type="PANTHER" id="PTHR11435">
    <property type="entry name" value="NADH UBIQUINONE OXIDOREDUCTASE SUBUNIT ND6"/>
    <property type="match status" value="1"/>
</dbReference>
<keyword evidence="11" id="KW-0520">NAD</keyword>
<evidence type="ECO:0000256" key="1">
    <source>
        <dbReference type="ARBA" id="ARBA00004225"/>
    </source>
</evidence>
<dbReference type="CTD" id="4541"/>
<gene>
    <name evidence="17" type="primary">ND6</name>
</gene>
<keyword evidence="9" id="KW-0249">Electron transport</keyword>
<keyword evidence="12 17" id="KW-0496">Mitochondrion</keyword>
<keyword evidence="5" id="KW-0813">Transport</keyword>
<evidence type="ECO:0000256" key="5">
    <source>
        <dbReference type="ARBA" id="ARBA00022448"/>
    </source>
</evidence>
<protein>
    <recommendedName>
        <fullName evidence="4">NADH-ubiquinone oxidoreductase chain 6</fullName>
        <ecNumber evidence="3">7.1.1.2</ecNumber>
    </recommendedName>
    <alternativeName>
        <fullName evidence="14">NADH dehydrogenase subunit 6</fullName>
    </alternativeName>
</protein>
<feature type="transmembrane region" description="Helical" evidence="16">
    <location>
        <begin position="50"/>
        <end position="71"/>
    </location>
</feature>
<dbReference type="RefSeq" id="YP_009235507.1">
    <property type="nucleotide sequence ID" value="NC_029457.1"/>
</dbReference>
<accession>A0A125R7I1</accession>
<keyword evidence="10 16" id="KW-1133">Transmembrane helix</keyword>
<evidence type="ECO:0000256" key="11">
    <source>
        <dbReference type="ARBA" id="ARBA00023027"/>
    </source>
</evidence>
<comment type="subcellular location">
    <subcellularLocation>
        <location evidence="1">Mitochondrion membrane</location>
        <topology evidence="1">Multi-pass membrane protein</topology>
    </subcellularLocation>
</comment>
<evidence type="ECO:0000256" key="14">
    <source>
        <dbReference type="ARBA" id="ARBA00031019"/>
    </source>
</evidence>
<keyword evidence="6" id="KW-0679">Respiratory chain</keyword>
<feature type="transmembrane region" description="Helical" evidence="16">
    <location>
        <begin position="83"/>
        <end position="102"/>
    </location>
</feature>
<evidence type="ECO:0000256" key="12">
    <source>
        <dbReference type="ARBA" id="ARBA00023128"/>
    </source>
</evidence>
<evidence type="ECO:0000256" key="2">
    <source>
        <dbReference type="ARBA" id="ARBA00005698"/>
    </source>
</evidence>
<evidence type="ECO:0000256" key="6">
    <source>
        <dbReference type="ARBA" id="ARBA00022660"/>
    </source>
</evidence>
<proteinExistence type="inferred from homology"/>
<keyword evidence="13 16" id="KW-0472">Membrane</keyword>
<organism evidence="17">
    <name type="scientific">Metapenaeopsis dalei</name>
    <dbReference type="NCBI Taxonomy" id="467289"/>
    <lineage>
        <taxon>Eukaryota</taxon>
        <taxon>Metazoa</taxon>
        <taxon>Ecdysozoa</taxon>
        <taxon>Arthropoda</taxon>
        <taxon>Crustacea</taxon>
        <taxon>Multicrustacea</taxon>
        <taxon>Malacostraca</taxon>
        <taxon>Eumalacostraca</taxon>
        <taxon>Eucarida</taxon>
        <taxon>Decapoda</taxon>
        <taxon>Dendrobranchiata</taxon>
        <taxon>Penaeoidea</taxon>
        <taxon>Penaeidae</taxon>
        <taxon>Metapenaeopsis</taxon>
    </lineage>
</organism>
<dbReference type="GO" id="GO:0031966">
    <property type="term" value="C:mitochondrial membrane"/>
    <property type="evidence" value="ECO:0007669"/>
    <property type="project" value="UniProtKB-SubCell"/>
</dbReference>
<dbReference type="InterPro" id="IPR050269">
    <property type="entry name" value="ComplexI_Subunit6"/>
</dbReference>
<dbReference type="EC" id="7.1.1.2" evidence="3"/>
<evidence type="ECO:0000256" key="15">
    <source>
        <dbReference type="ARBA" id="ARBA00049551"/>
    </source>
</evidence>
<evidence type="ECO:0000256" key="13">
    <source>
        <dbReference type="ARBA" id="ARBA00023136"/>
    </source>
</evidence>
<geneLocation type="mitochondrion" evidence="17"/>
<evidence type="ECO:0000256" key="10">
    <source>
        <dbReference type="ARBA" id="ARBA00022989"/>
    </source>
</evidence>
<dbReference type="GO" id="GO:0008137">
    <property type="term" value="F:NADH dehydrogenase (ubiquinone) activity"/>
    <property type="evidence" value="ECO:0007669"/>
    <property type="project" value="UniProtKB-EC"/>
</dbReference>
<comment type="similarity">
    <text evidence="2">Belongs to the complex I subunit 6 family.</text>
</comment>
<dbReference type="EMBL" id="KU050082">
    <property type="protein sequence ID" value="AMD15648.1"/>
    <property type="molecule type" value="Genomic_DNA"/>
</dbReference>
<evidence type="ECO:0000256" key="8">
    <source>
        <dbReference type="ARBA" id="ARBA00022967"/>
    </source>
</evidence>
<feature type="transmembrane region" description="Helical" evidence="16">
    <location>
        <begin position="21"/>
        <end position="44"/>
    </location>
</feature>